<keyword evidence="1" id="KW-0732">Signal</keyword>
<protein>
    <recommendedName>
        <fullName evidence="4">Ig-like domain-containing protein</fullName>
    </recommendedName>
</protein>
<gene>
    <name evidence="2" type="ORF">SE18_07005</name>
</gene>
<dbReference type="Proteomes" id="UP000050277">
    <property type="component" value="Unassembled WGS sequence"/>
</dbReference>
<feature type="signal peptide" evidence="1">
    <location>
        <begin position="1"/>
        <end position="26"/>
    </location>
</feature>
<keyword evidence="3" id="KW-1185">Reference proteome</keyword>
<dbReference type="RefSeq" id="WP_054533716.1">
    <property type="nucleotide sequence ID" value="NZ_LGKP01000012.1"/>
</dbReference>
<dbReference type="OrthoDB" id="7794186at2"/>
<proteinExistence type="predicted"/>
<sequence length="123" mass="12453">MLKISRRLVGLLVATCVLAVAPLVPAAAAPLFGPLTAGVDCYSNGIQHNRGAFACDAYASGGTGLYSYTWSAGLNADIMQNAGSSVYGGCTLGRTGRVNLVVTDSSGASVAVVGRWYCSSDAS</sequence>
<feature type="chain" id="PRO_5006133464" description="Ig-like domain-containing protein" evidence="1">
    <location>
        <begin position="27"/>
        <end position="123"/>
    </location>
</feature>
<evidence type="ECO:0000313" key="2">
    <source>
        <dbReference type="EMBL" id="KPL90353.1"/>
    </source>
</evidence>
<accession>A0A0P6YAP5</accession>
<evidence type="ECO:0000256" key="1">
    <source>
        <dbReference type="SAM" id="SignalP"/>
    </source>
</evidence>
<evidence type="ECO:0008006" key="4">
    <source>
        <dbReference type="Google" id="ProtNLM"/>
    </source>
</evidence>
<dbReference type="AlphaFoldDB" id="A0A0P6YAP5"/>
<name>A0A0P6YAP5_9CHLR</name>
<dbReference type="EMBL" id="LGKP01000012">
    <property type="protein sequence ID" value="KPL90353.1"/>
    <property type="molecule type" value="Genomic_DNA"/>
</dbReference>
<organism evidence="2 3">
    <name type="scientific">Herpetosiphon geysericola</name>
    <dbReference type="NCBI Taxonomy" id="70996"/>
    <lineage>
        <taxon>Bacteria</taxon>
        <taxon>Bacillati</taxon>
        <taxon>Chloroflexota</taxon>
        <taxon>Chloroflexia</taxon>
        <taxon>Herpetosiphonales</taxon>
        <taxon>Herpetosiphonaceae</taxon>
        <taxon>Herpetosiphon</taxon>
    </lineage>
</organism>
<comment type="caution">
    <text evidence="2">The sequence shown here is derived from an EMBL/GenBank/DDBJ whole genome shotgun (WGS) entry which is preliminary data.</text>
</comment>
<evidence type="ECO:0000313" key="3">
    <source>
        <dbReference type="Proteomes" id="UP000050277"/>
    </source>
</evidence>
<reference evidence="2 3" key="1">
    <citation type="submission" date="2015-07" db="EMBL/GenBank/DDBJ databases">
        <title>Whole genome sequence of Herpetosiphon geysericola DSM 7119.</title>
        <authorList>
            <person name="Hemp J."/>
            <person name="Ward L.M."/>
            <person name="Pace L.A."/>
            <person name="Fischer W.W."/>
        </authorList>
    </citation>
    <scope>NUCLEOTIDE SEQUENCE [LARGE SCALE GENOMIC DNA]</scope>
    <source>
        <strain evidence="2 3">DSM 7119</strain>
    </source>
</reference>